<sequence length="187" mass="20547">MTKIAIILGSTRPGRLGEGVAAWVYEQARQHGGAEFELIDLKTLELPLLDEPGVPMMGRGQQPHTIRWAEIVERFDGFVFVTAEYNHGVPAALKNALDFLYAEWNHKAAGFVSYGADGGARAVEQLRQVMAQLRIADVGPQVTLSLATDFVAYSEFKPQAHQDANLKAVLDEVITWSEALRDVRSAA</sequence>
<dbReference type="PANTHER" id="PTHR30543">
    <property type="entry name" value="CHROMATE REDUCTASE"/>
    <property type="match status" value="1"/>
</dbReference>
<dbReference type="InterPro" id="IPR050712">
    <property type="entry name" value="NAD(P)H-dep_reductase"/>
</dbReference>
<name>A0A4V2M8T7_9ACTN</name>
<dbReference type="GO" id="GO:0010181">
    <property type="term" value="F:FMN binding"/>
    <property type="evidence" value="ECO:0007669"/>
    <property type="project" value="TreeGrafter"/>
</dbReference>
<feature type="domain" description="NADPH-dependent FMN reductase-like" evidence="1">
    <location>
        <begin position="2"/>
        <end position="148"/>
    </location>
</feature>
<dbReference type="GO" id="GO:0005829">
    <property type="term" value="C:cytosol"/>
    <property type="evidence" value="ECO:0007669"/>
    <property type="project" value="TreeGrafter"/>
</dbReference>
<reference evidence="2 3" key="1">
    <citation type="submission" date="2019-02" db="EMBL/GenBank/DDBJ databases">
        <title>Kribbella capetownensis sp. nov. and Kribbella speibonae sp. nov., isolated from soil.</title>
        <authorList>
            <person name="Curtis S.M."/>
            <person name="Norton I."/>
            <person name="Everest G.J."/>
            <person name="Meyers P.R."/>
        </authorList>
    </citation>
    <scope>NUCLEOTIDE SEQUENCE [LARGE SCALE GENOMIC DNA]</scope>
    <source>
        <strain evidence="2 3">YM53</strain>
    </source>
</reference>
<dbReference type="RefSeq" id="WP_131511495.1">
    <property type="nucleotide sequence ID" value="NZ_SJKD01000001.1"/>
</dbReference>
<dbReference type="Proteomes" id="UP000293342">
    <property type="component" value="Unassembled WGS sequence"/>
</dbReference>
<keyword evidence="3" id="KW-1185">Reference proteome</keyword>
<dbReference type="Pfam" id="PF03358">
    <property type="entry name" value="FMN_red"/>
    <property type="match status" value="1"/>
</dbReference>
<dbReference type="EMBL" id="SJKD01000001">
    <property type="protein sequence ID" value="TCC52762.1"/>
    <property type="molecule type" value="Genomic_DNA"/>
</dbReference>
<dbReference type="OrthoDB" id="9812295at2"/>
<dbReference type="Gene3D" id="3.40.50.360">
    <property type="match status" value="1"/>
</dbReference>
<dbReference type="InterPro" id="IPR029039">
    <property type="entry name" value="Flavoprotein-like_sf"/>
</dbReference>
<dbReference type="GO" id="GO:0016491">
    <property type="term" value="F:oxidoreductase activity"/>
    <property type="evidence" value="ECO:0007669"/>
    <property type="project" value="InterPro"/>
</dbReference>
<evidence type="ECO:0000259" key="1">
    <source>
        <dbReference type="Pfam" id="PF03358"/>
    </source>
</evidence>
<gene>
    <name evidence="2" type="ORF">E0H75_03145</name>
</gene>
<organism evidence="2 3">
    <name type="scientific">Kribbella capetownensis</name>
    <dbReference type="NCBI Taxonomy" id="1572659"/>
    <lineage>
        <taxon>Bacteria</taxon>
        <taxon>Bacillati</taxon>
        <taxon>Actinomycetota</taxon>
        <taxon>Actinomycetes</taxon>
        <taxon>Propionibacteriales</taxon>
        <taxon>Kribbellaceae</taxon>
        <taxon>Kribbella</taxon>
    </lineage>
</organism>
<dbReference type="AlphaFoldDB" id="A0A4V2M8T7"/>
<protein>
    <submittedName>
        <fullName evidence="2">NADPH-dependent oxidoreductase</fullName>
    </submittedName>
</protein>
<evidence type="ECO:0000313" key="2">
    <source>
        <dbReference type="EMBL" id="TCC52762.1"/>
    </source>
</evidence>
<accession>A0A4V2M8T7</accession>
<comment type="caution">
    <text evidence="2">The sequence shown here is derived from an EMBL/GenBank/DDBJ whole genome shotgun (WGS) entry which is preliminary data.</text>
</comment>
<dbReference type="InterPro" id="IPR005025">
    <property type="entry name" value="FMN_Rdtase-like_dom"/>
</dbReference>
<dbReference type="SUPFAM" id="SSF52218">
    <property type="entry name" value="Flavoproteins"/>
    <property type="match status" value="1"/>
</dbReference>
<evidence type="ECO:0000313" key="3">
    <source>
        <dbReference type="Proteomes" id="UP000293342"/>
    </source>
</evidence>
<proteinExistence type="predicted"/>
<dbReference type="PANTHER" id="PTHR30543:SF21">
    <property type="entry name" value="NAD(P)H-DEPENDENT FMN REDUCTASE LOT6"/>
    <property type="match status" value="1"/>
</dbReference>